<dbReference type="EMBL" id="KV441473">
    <property type="protein sequence ID" value="OAG23492.1"/>
    <property type="molecule type" value="Genomic_DNA"/>
</dbReference>
<dbReference type="RefSeq" id="XP_018388913.1">
    <property type="nucleotide sequence ID" value="XM_018534173.1"/>
</dbReference>
<sequence length="337" mass="37973">MSLAQKLANRDAKKTSIASPTAASSVLANAFVTAPGSKARQQEAEIKVVDAGKIYPLSFGDRKLLATGPKAQIIDSEGNVVTDIPVALFRATSTKKEMVAGTNGTGPCIIKLPTNLEVQPVKDLIKHFIDLTTWNKFARDLHPYQSTYWDLQMCSAADFLGMHVYTQHLFNWYWARISSGSLPDYADIDAISAVQTPVGDSIFRKVVNAIARLDFEGQIPDPYDYRVYLKTNERFGVAVEEAKKKMQKHQTYVDKKNWLEAKAKLREESARLMYQQRQKQLEERAATQQAKWDEQKKKDAELAARVKAKMAEPGKKKWKADEAGYFRRVRGINVPIM</sequence>
<dbReference type="GeneID" id="29119767"/>
<dbReference type="OMA" id="YWARISS"/>
<name>A0A177DWX0_ALTAL</name>
<proteinExistence type="predicted"/>
<reference evidence="1 2" key="1">
    <citation type="submission" date="2016-05" db="EMBL/GenBank/DDBJ databases">
        <title>Comparative analysis of secretome profiles of manganese(II)-oxidizing ascomycete fungi.</title>
        <authorList>
            <consortium name="DOE Joint Genome Institute"/>
            <person name="Zeiner C.A."/>
            <person name="Purvine S.O."/>
            <person name="Zink E.M."/>
            <person name="Wu S."/>
            <person name="Pasa-Tolic L."/>
            <person name="Chaput D.L."/>
            <person name="Haridas S."/>
            <person name="Grigoriev I.V."/>
            <person name="Santelli C.M."/>
            <person name="Hansel C.M."/>
        </authorList>
    </citation>
    <scope>NUCLEOTIDE SEQUENCE [LARGE SCALE GENOMIC DNA]</scope>
    <source>
        <strain evidence="1 2">SRC1lrK2f</strain>
    </source>
</reference>
<dbReference type="KEGG" id="aalt:CC77DRAFT_930629"/>
<protein>
    <submittedName>
        <fullName evidence="1">Uncharacterized protein</fullName>
    </submittedName>
</protein>
<accession>A0A177DWX0</accession>
<dbReference type="Proteomes" id="UP000077248">
    <property type="component" value="Unassembled WGS sequence"/>
</dbReference>
<keyword evidence="2" id="KW-1185">Reference proteome</keyword>
<evidence type="ECO:0000313" key="1">
    <source>
        <dbReference type="EMBL" id="OAG23492.1"/>
    </source>
</evidence>
<gene>
    <name evidence="1" type="ORF">CC77DRAFT_930629</name>
</gene>
<organism evidence="1 2">
    <name type="scientific">Alternaria alternata</name>
    <name type="common">Alternaria rot fungus</name>
    <name type="synonym">Torula alternata</name>
    <dbReference type="NCBI Taxonomy" id="5599"/>
    <lineage>
        <taxon>Eukaryota</taxon>
        <taxon>Fungi</taxon>
        <taxon>Dikarya</taxon>
        <taxon>Ascomycota</taxon>
        <taxon>Pezizomycotina</taxon>
        <taxon>Dothideomycetes</taxon>
        <taxon>Pleosporomycetidae</taxon>
        <taxon>Pleosporales</taxon>
        <taxon>Pleosporineae</taxon>
        <taxon>Pleosporaceae</taxon>
        <taxon>Alternaria</taxon>
        <taxon>Alternaria sect. Alternaria</taxon>
        <taxon>Alternaria alternata complex</taxon>
    </lineage>
</organism>
<dbReference type="VEuPathDB" id="FungiDB:CC77DRAFT_930629"/>
<dbReference type="AlphaFoldDB" id="A0A177DWX0"/>
<evidence type="ECO:0000313" key="2">
    <source>
        <dbReference type="Proteomes" id="UP000077248"/>
    </source>
</evidence>